<evidence type="ECO:0000313" key="3">
    <source>
        <dbReference type="Proteomes" id="UP000566819"/>
    </source>
</evidence>
<dbReference type="OrthoDB" id="5084510at2759"/>
<feature type="compositionally biased region" description="Polar residues" evidence="1">
    <location>
        <begin position="21"/>
        <end position="36"/>
    </location>
</feature>
<evidence type="ECO:0000256" key="1">
    <source>
        <dbReference type="SAM" id="MobiDB-lite"/>
    </source>
</evidence>
<dbReference type="EMBL" id="JAAMPI010000415">
    <property type="protein sequence ID" value="KAF4631730.1"/>
    <property type="molecule type" value="Genomic_DNA"/>
</dbReference>
<keyword evidence="3" id="KW-1185">Reference proteome</keyword>
<comment type="caution">
    <text evidence="2">The sequence shown here is derived from an EMBL/GenBank/DDBJ whole genome shotgun (WGS) entry which is preliminary data.</text>
</comment>
<feature type="region of interest" description="Disordered" evidence="1">
    <location>
        <begin position="14"/>
        <end position="36"/>
    </location>
</feature>
<evidence type="ECO:0008006" key="4">
    <source>
        <dbReference type="Google" id="ProtNLM"/>
    </source>
</evidence>
<protein>
    <recommendedName>
        <fullName evidence="4">Ubiquitin-like protease family profile domain-containing protein</fullName>
    </recommendedName>
</protein>
<name>A0A8H4RKK7_9HELO</name>
<evidence type="ECO:0000313" key="2">
    <source>
        <dbReference type="EMBL" id="KAF4631730.1"/>
    </source>
</evidence>
<gene>
    <name evidence="2" type="ORF">G7Y89_g6401</name>
</gene>
<proteinExistence type="predicted"/>
<organism evidence="2 3">
    <name type="scientific">Cudoniella acicularis</name>
    <dbReference type="NCBI Taxonomy" id="354080"/>
    <lineage>
        <taxon>Eukaryota</taxon>
        <taxon>Fungi</taxon>
        <taxon>Dikarya</taxon>
        <taxon>Ascomycota</taxon>
        <taxon>Pezizomycotina</taxon>
        <taxon>Leotiomycetes</taxon>
        <taxon>Helotiales</taxon>
        <taxon>Tricladiaceae</taxon>
        <taxon>Cudoniella</taxon>
    </lineage>
</organism>
<dbReference type="AlphaFoldDB" id="A0A8H4RKK7"/>
<dbReference type="Proteomes" id="UP000566819">
    <property type="component" value="Unassembled WGS sequence"/>
</dbReference>
<reference evidence="2 3" key="1">
    <citation type="submission" date="2020-03" db="EMBL/GenBank/DDBJ databases">
        <title>Draft Genome Sequence of Cudoniella acicularis.</title>
        <authorList>
            <person name="Buettner E."/>
            <person name="Kellner H."/>
        </authorList>
    </citation>
    <scope>NUCLEOTIDE SEQUENCE [LARGE SCALE GENOMIC DNA]</scope>
    <source>
        <strain evidence="2 3">DSM 108380</strain>
    </source>
</reference>
<accession>A0A8H4RKK7</accession>
<sequence>MILDVGVRTFGVAEGGRKPHTQNISPNREQSLNSSTYHDVDFRVSTTNSLERPSILQRLALELPIETVQPEGQDESPSVLSPEEEEIFKSRLSKIWEGMMTFPMTVEWKDIISRWTKDEWLSRITEHIPTNVKLILVSPHPPTPAQLKSLPWLNTSDGGVLAWYTEASGMQDSTDKTIYVYIGSASDCHGGLNARKARMLSPFARPHDEALKRKIKDLGLNSEGEFRFKTLFTVPFENGFGGDVMDVRALVILARWALMIWLGAVDDGLKPLIKDLFPWGIENVEYIGLAGDNPLAINFNGSDKAMKGENQKEEINEQTRMTSRYDSVVIHGIILRKARSTPVRRVVEEQFKYLGFGYTEAPTPQQRDGWSCGLMIIRNAKRRMIGLPVGSWDDEVDPDW</sequence>